<dbReference type="Pfam" id="PF00763">
    <property type="entry name" value="THF_DHG_CYH"/>
    <property type="match status" value="1"/>
</dbReference>
<dbReference type="PANTHER" id="PTHR48099:SF3">
    <property type="entry name" value="METHYLENETETRAHYDROFOLATE DEHYDROGENASE [NAD(+)]"/>
    <property type="match status" value="1"/>
</dbReference>
<dbReference type="EMBL" id="HBGW01000821">
    <property type="protein sequence ID" value="CAD9482028.1"/>
    <property type="molecule type" value="Transcribed_RNA"/>
</dbReference>
<dbReference type="PANTHER" id="PTHR48099">
    <property type="entry name" value="C-1-TETRAHYDROFOLATE SYNTHASE, CYTOPLASMIC-RELATED"/>
    <property type="match status" value="1"/>
</dbReference>
<evidence type="ECO:0008006" key="4">
    <source>
        <dbReference type="Google" id="ProtNLM"/>
    </source>
</evidence>
<dbReference type="GO" id="GO:0005829">
    <property type="term" value="C:cytosol"/>
    <property type="evidence" value="ECO:0007669"/>
    <property type="project" value="TreeGrafter"/>
</dbReference>
<dbReference type="GO" id="GO:0004487">
    <property type="term" value="F:methylenetetrahydrofolate dehydrogenase (NAD+) activity"/>
    <property type="evidence" value="ECO:0007669"/>
    <property type="project" value="TreeGrafter"/>
</dbReference>
<evidence type="ECO:0000313" key="3">
    <source>
        <dbReference type="EMBL" id="CAD9482028.1"/>
    </source>
</evidence>
<dbReference type="InterPro" id="IPR036291">
    <property type="entry name" value="NAD(P)-bd_dom_sf"/>
</dbReference>
<dbReference type="Pfam" id="PF02882">
    <property type="entry name" value="THF_DHG_CYH_C"/>
    <property type="match status" value="1"/>
</dbReference>
<dbReference type="GO" id="GO:0035999">
    <property type="term" value="P:tetrahydrofolate interconversion"/>
    <property type="evidence" value="ECO:0007669"/>
    <property type="project" value="TreeGrafter"/>
</dbReference>
<dbReference type="SUPFAM" id="SSF51735">
    <property type="entry name" value="NAD(P)-binding Rossmann-fold domains"/>
    <property type="match status" value="1"/>
</dbReference>
<accession>A0A7S2H6U4</accession>
<dbReference type="GO" id="GO:0004477">
    <property type="term" value="F:methenyltetrahydrofolate cyclohydrolase activity"/>
    <property type="evidence" value="ECO:0007669"/>
    <property type="project" value="TreeGrafter"/>
</dbReference>
<reference evidence="3" key="1">
    <citation type="submission" date="2021-01" db="EMBL/GenBank/DDBJ databases">
        <authorList>
            <person name="Corre E."/>
            <person name="Pelletier E."/>
            <person name="Niang G."/>
            <person name="Scheremetjew M."/>
            <person name="Finn R."/>
            <person name="Kale V."/>
            <person name="Holt S."/>
            <person name="Cochrane G."/>
            <person name="Meng A."/>
            <person name="Brown T."/>
            <person name="Cohen L."/>
        </authorList>
    </citation>
    <scope>NUCLEOTIDE SEQUENCE</scope>
    <source>
        <strain evidence="3">RCC3387</strain>
    </source>
</reference>
<sequence length="343" mass="37440">MAAAGAPAVENAPGARRVTGDEVAKPFITEIQETTAKLAAEGRPKLVGFLANEDPAAAKYAEWTGRTFKRDGMNFELRQVEPEALEKALEDAGKDPSVHGIMIYYPVFGGRPSFHGGSHDDYLRDSVSLCKDVEGLCHYYRRTLYKNQRFVDAQQARKCVLPCTPLAVVKVLEHLGAYDDQHPVGDRMKGKTVTIVNRSEVVGRPLAAMLANDGAVVHSVDISSTYTFRRGRVEPVPETTTTENLVRESDVVVLGVPSESYKMDPSWVREGAIVVNVASHKNIDEAALLASRPGVRFVPQVGKVTIAMLERNLLRLHGNFKGCEQLIWDSASGHVVSDAGQCA</sequence>
<feature type="domain" description="Tetrahydrofolate dehydrogenase/cyclohydrolase NAD(P)-binding" evidence="2">
    <location>
        <begin position="162"/>
        <end position="313"/>
    </location>
</feature>
<dbReference type="GO" id="GO:0009113">
    <property type="term" value="P:purine nucleobase biosynthetic process"/>
    <property type="evidence" value="ECO:0007669"/>
    <property type="project" value="TreeGrafter"/>
</dbReference>
<organism evidence="3">
    <name type="scientific">Zooxanthella nutricula</name>
    <dbReference type="NCBI Taxonomy" id="1333877"/>
    <lineage>
        <taxon>Eukaryota</taxon>
        <taxon>Sar</taxon>
        <taxon>Alveolata</taxon>
        <taxon>Dinophyceae</taxon>
        <taxon>Peridiniales</taxon>
        <taxon>Peridiniales incertae sedis</taxon>
        <taxon>Zooxanthella</taxon>
    </lineage>
</organism>
<dbReference type="GO" id="GO:0004488">
    <property type="term" value="F:methylenetetrahydrofolate dehydrogenase (NADP+) activity"/>
    <property type="evidence" value="ECO:0007669"/>
    <property type="project" value="InterPro"/>
</dbReference>
<feature type="domain" description="Tetrahydrofolate dehydrogenase/cyclohydrolase catalytic" evidence="1">
    <location>
        <begin position="19"/>
        <end position="134"/>
    </location>
</feature>
<name>A0A7S2H6U4_9DINO</name>
<proteinExistence type="predicted"/>
<dbReference type="InterPro" id="IPR020630">
    <property type="entry name" value="THF_DH/CycHdrlase_cat_dom"/>
</dbReference>
<dbReference type="Gene3D" id="3.40.50.10860">
    <property type="entry name" value="Leucine Dehydrogenase, chain A, domain 1"/>
    <property type="match status" value="1"/>
</dbReference>
<dbReference type="Gene3D" id="3.40.50.720">
    <property type="entry name" value="NAD(P)-binding Rossmann-like Domain"/>
    <property type="match status" value="1"/>
</dbReference>
<dbReference type="AlphaFoldDB" id="A0A7S2H6U4"/>
<dbReference type="InterPro" id="IPR020631">
    <property type="entry name" value="THF_DH/CycHdrlase_NAD-bd_dom"/>
</dbReference>
<protein>
    <recommendedName>
        <fullName evidence="4">Methenyltetrahydrofolate cyclohydrolase</fullName>
    </recommendedName>
</protein>
<dbReference type="SUPFAM" id="SSF53223">
    <property type="entry name" value="Aminoacid dehydrogenase-like, N-terminal domain"/>
    <property type="match status" value="1"/>
</dbReference>
<dbReference type="InterPro" id="IPR046346">
    <property type="entry name" value="Aminoacid_DH-like_N_sf"/>
</dbReference>
<gene>
    <name evidence="3" type="ORF">BRAN1462_LOCUS541</name>
</gene>
<evidence type="ECO:0000259" key="1">
    <source>
        <dbReference type="Pfam" id="PF00763"/>
    </source>
</evidence>
<evidence type="ECO:0000259" key="2">
    <source>
        <dbReference type="Pfam" id="PF02882"/>
    </source>
</evidence>